<evidence type="ECO:0000256" key="1">
    <source>
        <dbReference type="ARBA" id="ARBA00004141"/>
    </source>
</evidence>
<evidence type="ECO:0000313" key="6">
    <source>
        <dbReference type="EMBL" id="EDS00745.1"/>
    </source>
</evidence>
<sequence length="343" mass="37048">MGTEFFWFYDFILAAILICMMFIGAKKGFVRMVLSLCAFAASFVIALMISNGVSGWIYDSFISKPLEQTISASINDALGDNVVTQIGKIDMEKAKINGKSIDSLELKADKAGKVTVNLGNVNLSSTGISKVDLTSFGVDKNIDYSNINLGSVQIYESDIEKYGIENMILTEVLAQNIKNSEVADSVNEIIDKIGETVPALDLKGKTIDDIDGGTINSVVVSVVQSSGNPGKAVLDNVAKPVVLVPLRTIIFVVLFILIFIILSIVIKATSVINKLPLIGKLNSLLGGVAGLLQGLVIVFIVVIIAHMAVELTNNTLIFLNDMTINKSFAFSKIYNFSFLDFLN</sequence>
<dbReference type="PANTHER" id="PTHR37306:SF1">
    <property type="entry name" value="COLICIN V PRODUCTION PROTEIN"/>
    <property type="match status" value="1"/>
</dbReference>
<feature type="transmembrane region" description="Helical" evidence="5">
    <location>
        <begin position="32"/>
        <end position="58"/>
    </location>
</feature>
<dbReference type="PANTHER" id="PTHR37306">
    <property type="entry name" value="COLICIN V PRODUCTION PROTEIN"/>
    <property type="match status" value="1"/>
</dbReference>
<evidence type="ECO:0000256" key="4">
    <source>
        <dbReference type="ARBA" id="ARBA00023136"/>
    </source>
</evidence>
<dbReference type="Proteomes" id="UP000005326">
    <property type="component" value="Unassembled WGS sequence"/>
</dbReference>
<gene>
    <name evidence="6" type="ORF">EUBSIR_01440</name>
</gene>
<organism evidence="6 7">
    <name type="scientific">[Eubacterium] siraeum DSM 15702</name>
    <dbReference type="NCBI Taxonomy" id="428128"/>
    <lineage>
        <taxon>Bacteria</taxon>
        <taxon>Bacillati</taxon>
        <taxon>Bacillota</taxon>
        <taxon>Clostridia</taxon>
        <taxon>Eubacteriales</taxon>
        <taxon>Oscillospiraceae</taxon>
        <taxon>Oscillospiraceae incertae sedis</taxon>
    </lineage>
</organism>
<keyword evidence="3 5" id="KW-1133">Transmembrane helix</keyword>
<dbReference type="GO" id="GO:0009403">
    <property type="term" value="P:toxin biosynthetic process"/>
    <property type="evidence" value="ECO:0007669"/>
    <property type="project" value="InterPro"/>
</dbReference>
<keyword evidence="4 5" id="KW-0472">Membrane</keyword>
<reference evidence="6" key="2">
    <citation type="submission" date="2014-06" db="EMBL/GenBank/DDBJ databases">
        <title>Draft genome sequence of Eubacterium siraeum (DSM 15702).</title>
        <authorList>
            <person name="Sudarsanam P."/>
            <person name="Ley R."/>
            <person name="Guruge J."/>
            <person name="Turnbaugh P.J."/>
            <person name="Mahowald M."/>
            <person name="Liep D."/>
            <person name="Gordon J."/>
        </authorList>
    </citation>
    <scope>NUCLEOTIDE SEQUENCE</scope>
    <source>
        <strain evidence="6">DSM 15702</strain>
    </source>
</reference>
<evidence type="ECO:0000256" key="5">
    <source>
        <dbReference type="SAM" id="Phobius"/>
    </source>
</evidence>
<feature type="transmembrane region" description="Helical" evidence="5">
    <location>
        <begin position="284"/>
        <end position="309"/>
    </location>
</feature>
<dbReference type="InterPro" id="IPR003825">
    <property type="entry name" value="Colicin-V_CvpA"/>
</dbReference>
<evidence type="ECO:0000256" key="2">
    <source>
        <dbReference type="ARBA" id="ARBA00022692"/>
    </source>
</evidence>
<comment type="subcellular location">
    <subcellularLocation>
        <location evidence="1">Membrane</location>
        <topology evidence="1">Multi-pass membrane protein</topology>
    </subcellularLocation>
</comment>
<dbReference type="GO" id="GO:0016020">
    <property type="term" value="C:membrane"/>
    <property type="evidence" value="ECO:0007669"/>
    <property type="project" value="UniProtKB-SubCell"/>
</dbReference>
<dbReference type="EMBL" id="ABCA03000046">
    <property type="protein sequence ID" value="EDS00745.1"/>
    <property type="molecule type" value="Genomic_DNA"/>
</dbReference>
<reference evidence="6" key="1">
    <citation type="submission" date="2007-10" db="EMBL/GenBank/DDBJ databases">
        <authorList>
            <person name="Fulton L."/>
            <person name="Clifton S."/>
            <person name="Fulton B."/>
            <person name="Xu J."/>
            <person name="Minx P."/>
            <person name="Pepin K.H."/>
            <person name="Johnson M."/>
            <person name="Thiruvilangam P."/>
            <person name="Bhonagiri V."/>
            <person name="Nash W.E."/>
            <person name="Mardis E.R."/>
            <person name="Wilson R.K."/>
        </authorList>
    </citation>
    <scope>NUCLEOTIDE SEQUENCE [LARGE SCALE GENOMIC DNA]</scope>
    <source>
        <strain evidence="6">DSM 15702</strain>
    </source>
</reference>
<dbReference type="AlphaFoldDB" id="B0MNN3"/>
<proteinExistence type="predicted"/>
<evidence type="ECO:0008006" key="8">
    <source>
        <dbReference type="Google" id="ProtNLM"/>
    </source>
</evidence>
<keyword evidence="7" id="KW-1185">Reference proteome</keyword>
<dbReference type="Pfam" id="PF02674">
    <property type="entry name" value="Colicin_V"/>
    <property type="match status" value="2"/>
</dbReference>
<comment type="caution">
    <text evidence="6">The sequence shown here is derived from an EMBL/GenBank/DDBJ whole genome shotgun (WGS) entry which is preliminary data.</text>
</comment>
<feature type="transmembrane region" description="Helical" evidence="5">
    <location>
        <begin position="249"/>
        <end position="272"/>
    </location>
</feature>
<accession>B0MNN3</accession>
<protein>
    <recommendedName>
        <fullName evidence="8">CvpA family protein</fullName>
    </recommendedName>
</protein>
<keyword evidence="2 5" id="KW-0812">Transmembrane</keyword>
<feature type="transmembrane region" description="Helical" evidence="5">
    <location>
        <begin position="6"/>
        <end position="25"/>
    </location>
</feature>
<name>B0MNN3_9FIRM</name>
<evidence type="ECO:0000313" key="7">
    <source>
        <dbReference type="Proteomes" id="UP000005326"/>
    </source>
</evidence>
<evidence type="ECO:0000256" key="3">
    <source>
        <dbReference type="ARBA" id="ARBA00022989"/>
    </source>
</evidence>